<protein>
    <submittedName>
        <fullName evidence="3">M15 family metallopeptidase</fullName>
    </submittedName>
</protein>
<reference evidence="3 4" key="1">
    <citation type="submission" date="2020-09" db="EMBL/GenBank/DDBJ databases">
        <title>Paenibacillus sp. strain PR3 16S rRNA gene Genome sequencing and assembly.</title>
        <authorList>
            <person name="Kim J."/>
        </authorList>
    </citation>
    <scope>NUCLEOTIDE SEQUENCE [LARGE SCALE GENOMIC DNA]</scope>
    <source>
        <strain evidence="3 4">PR3</strain>
    </source>
</reference>
<evidence type="ECO:0000256" key="1">
    <source>
        <dbReference type="SAM" id="SignalP"/>
    </source>
</evidence>
<dbReference type="InterPro" id="IPR058193">
    <property type="entry name" value="VanY/YodJ_core_dom"/>
</dbReference>
<accession>A0ABR8MWP2</accession>
<evidence type="ECO:0000259" key="2">
    <source>
        <dbReference type="Pfam" id="PF02557"/>
    </source>
</evidence>
<evidence type="ECO:0000313" key="4">
    <source>
        <dbReference type="Proteomes" id="UP000609346"/>
    </source>
</evidence>
<dbReference type="PROSITE" id="PS51257">
    <property type="entry name" value="PROKAR_LIPOPROTEIN"/>
    <property type="match status" value="1"/>
</dbReference>
<dbReference type="CDD" id="cd14852">
    <property type="entry name" value="LD-carboxypeptidase"/>
    <property type="match status" value="1"/>
</dbReference>
<name>A0ABR8MWP2_9BACL</name>
<dbReference type="Pfam" id="PF02557">
    <property type="entry name" value="VanY"/>
    <property type="match status" value="1"/>
</dbReference>
<keyword evidence="1" id="KW-0732">Signal</keyword>
<dbReference type="Gene3D" id="3.30.200.180">
    <property type="match status" value="1"/>
</dbReference>
<proteinExistence type="predicted"/>
<feature type="signal peptide" evidence="1">
    <location>
        <begin position="1"/>
        <end position="21"/>
    </location>
</feature>
<dbReference type="InterPro" id="IPR052179">
    <property type="entry name" value="DD-CPase-like"/>
</dbReference>
<dbReference type="InterPro" id="IPR009045">
    <property type="entry name" value="Zn_M74/Hedgehog-like"/>
</dbReference>
<dbReference type="Proteomes" id="UP000609346">
    <property type="component" value="Unassembled WGS sequence"/>
</dbReference>
<feature type="domain" description="D-alanyl-D-alanine carboxypeptidase-like core" evidence="2">
    <location>
        <begin position="101"/>
        <end position="216"/>
    </location>
</feature>
<dbReference type="SUPFAM" id="SSF55166">
    <property type="entry name" value="Hedgehog/DD-peptidase"/>
    <property type="match status" value="1"/>
</dbReference>
<comment type="caution">
    <text evidence="3">The sequence shown here is derived from an EMBL/GenBank/DDBJ whole genome shotgun (WGS) entry which is preliminary data.</text>
</comment>
<evidence type="ECO:0000313" key="3">
    <source>
        <dbReference type="EMBL" id="MBD3919696.1"/>
    </source>
</evidence>
<keyword evidence="4" id="KW-1185">Reference proteome</keyword>
<sequence>MHVKKWAFLLACCLLSGCAKHAPASSSDVRIIYPKAEEIAYTQTDSSMNALRVQKDQVYQGNLVLINSDYAVHPEGVQTDIVALSSHRELVNGFGLLDNSIELSQRVAEQFGKMVAAAAKDDVNHFIISSGYRDLEKQDQLYQEKGTDYALPAGKSEHNLGLALDIGSSLESMDQAPEGKWLKQHAADYGFILRYPKDKTKITGIQYEPWHFRYVGLPHSKIMQSNNLTLEEYLGWLKEHKTVYVNVEGQRYEITYKDVPRETAFQIPVDHTYELSGDNQDGVIATIYL</sequence>
<feature type="chain" id="PRO_5045203685" evidence="1">
    <location>
        <begin position="22"/>
        <end position="289"/>
    </location>
</feature>
<dbReference type="PANTHER" id="PTHR34385">
    <property type="entry name" value="D-ALANYL-D-ALANINE CARBOXYPEPTIDASE"/>
    <property type="match status" value="1"/>
</dbReference>
<dbReference type="EMBL" id="JACXZA010000003">
    <property type="protein sequence ID" value="MBD3919696.1"/>
    <property type="molecule type" value="Genomic_DNA"/>
</dbReference>
<organism evidence="3 4">
    <name type="scientific">Paenibacillus terricola</name>
    <dbReference type="NCBI Taxonomy" id="2763503"/>
    <lineage>
        <taxon>Bacteria</taxon>
        <taxon>Bacillati</taxon>
        <taxon>Bacillota</taxon>
        <taxon>Bacilli</taxon>
        <taxon>Bacillales</taxon>
        <taxon>Paenibacillaceae</taxon>
        <taxon>Paenibacillus</taxon>
    </lineage>
</organism>
<dbReference type="InterPro" id="IPR003709">
    <property type="entry name" value="VanY-like_core_dom"/>
</dbReference>
<dbReference type="PANTHER" id="PTHR34385:SF1">
    <property type="entry name" value="PEPTIDOGLYCAN L-ALANYL-D-GLUTAMATE ENDOPEPTIDASE CWLK"/>
    <property type="match status" value="1"/>
</dbReference>
<dbReference type="Gene3D" id="3.30.1380.10">
    <property type="match status" value="1"/>
</dbReference>
<gene>
    <name evidence="3" type="ORF">H8B09_13105</name>
</gene>